<evidence type="ECO:0000313" key="2">
    <source>
        <dbReference type="Proteomes" id="UP000271624"/>
    </source>
</evidence>
<reference evidence="1" key="2">
    <citation type="journal article" date="2019" name="Genome Biol. Evol.">
        <title>Day and night: Metabolic profiles and evolutionary relationships of six axenic non-marine cyanobacteria.</title>
        <authorList>
            <person name="Will S.E."/>
            <person name="Henke P."/>
            <person name="Boedeker C."/>
            <person name="Huang S."/>
            <person name="Brinkmann H."/>
            <person name="Rohde M."/>
            <person name="Jarek M."/>
            <person name="Friedl T."/>
            <person name="Seufert S."/>
            <person name="Schumacher M."/>
            <person name="Overmann J."/>
            <person name="Neumann-Schaal M."/>
            <person name="Petersen J."/>
        </authorList>
    </citation>
    <scope>NUCLEOTIDE SEQUENCE [LARGE SCALE GENOMIC DNA]</scope>
    <source>
        <strain evidence="1">PCC 7102</strain>
    </source>
</reference>
<accession>A0A3S1AWF8</accession>
<sequence length="59" mass="6669">MSVIEIAGSKPCTINITTQAKVQKPDADQTSFRVFVKCEKIVFKLFNLLFKISNPTNHK</sequence>
<reference evidence="1" key="1">
    <citation type="submission" date="2018-12" db="EMBL/GenBank/DDBJ databases">
        <authorList>
            <person name="Will S."/>
            <person name="Neumann-Schaal M."/>
            <person name="Henke P."/>
        </authorList>
    </citation>
    <scope>NUCLEOTIDE SEQUENCE</scope>
    <source>
        <strain evidence="1">PCC 7102</strain>
    </source>
</reference>
<dbReference type="Proteomes" id="UP000271624">
    <property type="component" value="Unassembled WGS sequence"/>
</dbReference>
<proteinExistence type="predicted"/>
<keyword evidence="2" id="KW-1185">Reference proteome</keyword>
<dbReference type="AlphaFoldDB" id="A0A3S1AWF8"/>
<comment type="caution">
    <text evidence="1">The sequence shown here is derived from an EMBL/GenBank/DDBJ whole genome shotgun (WGS) entry which is preliminary data.</text>
</comment>
<name>A0A3S1AWF8_9CYAN</name>
<protein>
    <submittedName>
        <fullName evidence="1">Uncharacterized protein</fullName>
    </submittedName>
</protein>
<gene>
    <name evidence="1" type="ORF">DSM106972_077040</name>
</gene>
<evidence type="ECO:0000313" key="1">
    <source>
        <dbReference type="EMBL" id="RUT00256.1"/>
    </source>
</evidence>
<dbReference type="EMBL" id="RSCL01000025">
    <property type="protein sequence ID" value="RUT00256.1"/>
    <property type="molecule type" value="Genomic_DNA"/>
</dbReference>
<organism evidence="1 2">
    <name type="scientific">Dulcicalothrix desertica PCC 7102</name>
    <dbReference type="NCBI Taxonomy" id="232991"/>
    <lineage>
        <taxon>Bacteria</taxon>
        <taxon>Bacillati</taxon>
        <taxon>Cyanobacteriota</taxon>
        <taxon>Cyanophyceae</taxon>
        <taxon>Nostocales</taxon>
        <taxon>Calotrichaceae</taxon>
        <taxon>Dulcicalothrix</taxon>
    </lineage>
</organism>